<reference evidence="3" key="1">
    <citation type="submission" date="2016-04" db="EMBL/GenBank/DDBJ databases">
        <authorList>
            <person name="Evans L.H."/>
            <person name="Alamgir A."/>
            <person name="Owens N."/>
            <person name="Weber N.D."/>
            <person name="Virtaneva K."/>
            <person name="Barbian K."/>
            <person name="Babar A."/>
            <person name="Rosenke K."/>
        </authorList>
    </citation>
    <scope>NUCLEOTIDE SEQUENCE</scope>
    <source>
        <strain evidence="3">86</strain>
    </source>
</reference>
<accession>A0A212J0Q0</accession>
<dbReference type="InterPro" id="IPR037914">
    <property type="entry name" value="SpoVT-AbrB_sf"/>
</dbReference>
<protein>
    <submittedName>
        <fullName evidence="3">Transcriptional regulator, AbrB family</fullName>
    </submittedName>
</protein>
<dbReference type="AlphaFoldDB" id="A0A212J0Q0"/>
<keyword evidence="1" id="KW-0238">DNA-binding</keyword>
<dbReference type="SMART" id="SM00966">
    <property type="entry name" value="SpoVT_AbrB"/>
    <property type="match status" value="1"/>
</dbReference>
<dbReference type="EMBL" id="FLUQ01000001">
    <property type="protein sequence ID" value="SBV93001.1"/>
    <property type="molecule type" value="Genomic_DNA"/>
</dbReference>
<feature type="domain" description="SpoVT-AbrB" evidence="2">
    <location>
        <begin position="6"/>
        <end position="51"/>
    </location>
</feature>
<dbReference type="GO" id="GO:0003677">
    <property type="term" value="F:DNA binding"/>
    <property type="evidence" value="ECO:0007669"/>
    <property type="project" value="UniProtKB-UniRule"/>
</dbReference>
<dbReference type="Pfam" id="PF04014">
    <property type="entry name" value="MazE_antitoxin"/>
    <property type="match status" value="1"/>
</dbReference>
<sequence>MQNILVDNAKVMSKGQITLPKDIREALGVKTGDRVTLIRQDNQVIMMNSAVYAMKMLQTAMEGEAEKAGLRSDEDVTQLLMDMRAEDND</sequence>
<dbReference type="SUPFAM" id="SSF89447">
    <property type="entry name" value="AbrB/MazE/MraZ-like"/>
    <property type="match status" value="1"/>
</dbReference>
<dbReference type="NCBIfam" id="TIGR01439">
    <property type="entry name" value="lp_hng_hel_AbrB"/>
    <property type="match status" value="1"/>
</dbReference>
<dbReference type="PROSITE" id="PS51740">
    <property type="entry name" value="SPOVT_ABRB"/>
    <property type="match status" value="1"/>
</dbReference>
<evidence type="ECO:0000256" key="1">
    <source>
        <dbReference type="PROSITE-ProRule" id="PRU01076"/>
    </source>
</evidence>
<name>A0A212J0Q0_9DELT</name>
<organism evidence="3">
    <name type="scientific">uncultured delta proteobacterium</name>
    <dbReference type="NCBI Taxonomy" id="34034"/>
    <lineage>
        <taxon>Bacteria</taxon>
        <taxon>Deltaproteobacteria</taxon>
        <taxon>environmental samples</taxon>
    </lineage>
</organism>
<dbReference type="InterPro" id="IPR007159">
    <property type="entry name" value="SpoVT-AbrB_dom"/>
</dbReference>
<evidence type="ECO:0000259" key="2">
    <source>
        <dbReference type="PROSITE" id="PS51740"/>
    </source>
</evidence>
<gene>
    <name evidence="3" type="ORF">KL86DPRO_10457</name>
</gene>
<dbReference type="Gene3D" id="2.10.260.10">
    <property type="match status" value="1"/>
</dbReference>
<proteinExistence type="predicted"/>
<evidence type="ECO:0000313" key="3">
    <source>
        <dbReference type="EMBL" id="SBV93001.1"/>
    </source>
</evidence>